<keyword evidence="3" id="KW-1185">Reference proteome</keyword>
<reference evidence="3" key="1">
    <citation type="submission" date="2019-09" db="EMBL/GenBank/DDBJ databases">
        <title>Mumia zhuanghuii sp. nov. isolated from the intestinal contents of plateau pika (Ochotona curzoniae) in the Qinghai-Tibet plateau of China.</title>
        <authorList>
            <person name="Tian Z."/>
        </authorList>
    </citation>
    <scope>NUCLEOTIDE SEQUENCE [LARGE SCALE GENOMIC DNA]</scope>
    <source>
        <strain evidence="3">L-033</strain>
    </source>
</reference>
<evidence type="ECO:0000256" key="1">
    <source>
        <dbReference type="SAM" id="Phobius"/>
    </source>
</evidence>
<dbReference type="Proteomes" id="UP000326838">
    <property type="component" value="Unassembled WGS sequence"/>
</dbReference>
<keyword evidence="1" id="KW-0812">Transmembrane</keyword>
<dbReference type="EMBL" id="VYUY01000018">
    <property type="protein sequence ID" value="KAA9131130.1"/>
    <property type="molecule type" value="Genomic_DNA"/>
</dbReference>
<feature type="transmembrane region" description="Helical" evidence="1">
    <location>
        <begin position="39"/>
        <end position="60"/>
    </location>
</feature>
<evidence type="ECO:0000313" key="3">
    <source>
        <dbReference type="Proteomes" id="UP000326838"/>
    </source>
</evidence>
<keyword evidence="1" id="KW-0472">Membrane</keyword>
<feature type="transmembrane region" description="Helical" evidence="1">
    <location>
        <begin position="12"/>
        <end position="33"/>
    </location>
</feature>
<accession>A0A5N0T876</accession>
<feature type="transmembrane region" description="Helical" evidence="1">
    <location>
        <begin position="72"/>
        <end position="97"/>
    </location>
</feature>
<dbReference type="AlphaFoldDB" id="A0A5N0T876"/>
<proteinExistence type="predicted"/>
<sequence>MSTTELVPRRPIGGIVAVWIVALLAGLTIGIFVSPDARLTWMSIAMGGCLIMAFGVQLAYGRAQRFIHRVALSTLGALLVLGVISAAFGLAALMTAVV</sequence>
<comment type="caution">
    <text evidence="2">The sequence shown here is derived from an EMBL/GenBank/DDBJ whole genome shotgun (WGS) entry which is preliminary data.</text>
</comment>
<name>A0A5N0T876_9MICO</name>
<protein>
    <submittedName>
        <fullName evidence="2">Uncharacterized protein</fullName>
    </submittedName>
</protein>
<gene>
    <name evidence="2" type="ORF">F6B40_12555</name>
</gene>
<dbReference type="RefSeq" id="WP_150894570.1">
    <property type="nucleotide sequence ID" value="NZ_VYUY01000018.1"/>
</dbReference>
<evidence type="ECO:0000313" key="2">
    <source>
        <dbReference type="EMBL" id="KAA9131130.1"/>
    </source>
</evidence>
<keyword evidence="1" id="KW-1133">Transmembrane helix</keyword>
<organism evidence="2 3">
    <name type="scientific">Microbacterium caowuchunii</name>
    <dbReference type="NCBI Taxonomy" id="2614638"/>
    <lineage>
        <taxon>Bacteria</taxon>
        <taxon>Bacillati</taxon>
        <taxon>Actinomycetota</taxon>
        <taxon>Actinomycetes</taxon>
        <taxon>Micrococcales</taxon>
        <taxon>Microbacteriaceae</taxon>
        <taxon>Microbacterium</taxon>
    </lineage>
</organism>